<gene>
    <name evidence="1" type="ORF">LCGC14_2863660</name>
</gene>
<name>A0A0F9AD97_9ZZZZ</name>
<dbReference type="EMBL" id="LAZR01055406">
    <property type="protein sequence ID" value="KKK76434.1"/>
    <property type="molecule type" value="Genomic_DNA"/>
</dbReference>
<proteinExistence type="predicted"/>
<evidence type="ECO:0000313" key="1">
    <source>
        <dbReference type="EMBL" id="KKK76434.1"/>
    </source>
</evidence>
<organism evidence="1">
    <name type="scientific">marine sediment metagenome</name>
    <dbReference type="NCBI Taxonomy" id="412755"/>
    <lineage>
        <taxon>unclassified sequences</taxon>
        <taxon>metagenomes</taxon>
        <taxon>ecological metagenomes</taxon>
    </lineage>
</organism>
<protein>
    <submittedName>
        <fullName evidence="1">Uncharacterized protein</fullName>
    </submittedName>
</protein>
<dbReference type="AlphaFoldDB" id="A0A0F9AD97"/>
<reference evidence="1" key="1">
    <citation type="journal article" date="2015" name="Nature">
        <title>Complex archaea that bridge the gap between prokaryotes and eukaryotes.</title>
        <authorList>
            <person name="Spang A."/>
            <person name="Saw J.H."/>
            <person name="Jorgensen S.L."/>
            <person name="Zaremba-Niedzwiedzka K."/>
            <person name="Martijn J."/>
            <person name="Lind A.E."/>
            <person name="van Eijk R."/>
            <person name="Schleper C."/>
            <person name="Guy L."/>
            <person name="Ettema T.J."/>
        </authorList>
    </citation>
    <scope>NUCLEOTIDE SEQUENCE</scope>
</reference>
<feature type="non-terminal residue" evidence="1">
    <location>
        <position position="161"/>
    </location>
</feature>
<sequence>MANPNRGEVAFTALGREMFVQYGTREIAEAQAALGFHRPDPQQPNVAEDVDVPVYADAAQEKPKLDGRQRPVFRRQRVLIDAREQKLARILLGGLSIGNFIDITSRAAVTTAKGAALAAAVPGGLISHRRREDRLHTIEVPSHLCVRGESAVGRSFRPGAS</sequence>
<comment type="caution">
    <text evidence="1">The sequence shown here is derived from an EMBL/GenBank/DDBJ whole genome shotgun (WGS) entry which is preliminary data.</text>
</comment>
<accession>A0A0F9AD97</accession>